<evidence type="ECO:0000313" key="3">
    <source>
        <dbReference type="Proteomes" id="UP000036959"/>
    </source>
</evidence>
<reference evidence="3" key="1">
    <citation type="submission" date="2015-06" db="EMBL/GenBank/DDBJ databases">
        <title>Comparative genomics of Burkholderia leaf nodule symbionts.</title>
        <authorList>
            <person name="Carlier A."/>
            <person name="Eberl L."/>
            <person name="Pinto-Carbo M."/>
        </authorList>
    </citation>
    <scope>NUCLEOTIDE SEQUENCE [LARGE SCALE GENOMIC DNA]</scope>
    <source>
        <strain evidence="3">UZHbot4</strain>
    </source>
</reference>
<name>A0A0L0M9V2_9BURK</name>
<gene>
    <name evidence="2" type="ORF">BVER_03262c</name>
</gene>
<sequence>MFKSIVPALVIASALAAPAFAQAADNAPVTRAEVKAQLVQLEQAGYNPVSDHTTYPANIQAAEARVDAQPAAADASFGGVSDGASASGHAVQSKFLSRIVRPSNDVSAVDFDRP</sequence>
<evidence type="ECO:0008006" key="4">
    <source>
        <dbReference type="Google" id="ProtNLM"/>
    </source>
</evidence>
<dbReference type="EMBL" id="LFJJ01000125">
    <property type="protein sequence ID" value="KND59487.1"/>
    <property type="molecule type" value="Genomic_DNA"/>
</dbReference>
<dbReference type="Proteomes" id="UP000036959">
    <property type="component" value="Unassembled WGS sequence"/>
</dbReference>
<feature type="signal peptide" evidence="1">
    <location>
        <begin position="1"/>
        <end position="23"/>
    </location>
</feature>
<dbReference type="OrthoDB" id="9021187at2"/>
<organism evidence="2 3">
    <name type="scientific">Candidatus Burkholderia verschuerenii</name>
    <dbReference type="NCBI Taxonomy" id="242163"/>
    <lineage>
        <taxon>Bacteria</taxon>
        <taxon>Pseudomonadati</taxon>
        <taxon>Pseudomonadota</taxon>
        <taxon>Betaproteobacteria</taxon>
        <taxon>Burkholderiales</taxon>
        <taxon>Burkholderiaceae</taxon>
        <taxon>Burkholderia</taxon>
    </lineage>
</organism>
<comment type="caution">
    <text evidence="2">The sequence shown here is derived from an EMBL/GenBank/DDBJ whole genome shotgun (WGS) entry which is preliminary data.</text>
</comment>
<evidence type="ECO:0000313" key="2">
    <source>
        <dbReference type="EMBL" id="KND59487.1"/>
    </source>
</evidence>
<feature type="chain" id="PRO_5005544209" description="Purine nucleoside phosphorylase" evidence="1">
    <location>
        <begin position="24"/>
        <end position="114"/>
    </location>
</feature>
<dbReference type="InterPro" id="IPR025421">
    <property type="entry name" value="DUF4148"/>
</dbReference>
<dbReference type="AlphaFoldDB" id="A0A0L0M9V2"/>
<protein>
    <recommendedName>
        <fullName evidence="4">Purine nucleoside phosphorylase</fullName>
    </recommendedName>
</protein>
<dbReference type="RefSeq" id="WP_050454680.1">
    <property type="nucleotide sequence ID" value="NZ_LFJJ01000125.1"/>
</dbReference>
<dbReference type="Pfam" id="PF13663">
    <property type="entry name" value="DUF4148"/>
    <property type="match status" value="1"/>
</dbReference>
<dbReference type="PATRIC" id="fig|242163.4.peg.1010"/>
<evidence type="ECO:0000256" key="1">
    <source>
        <dbReference type="SAM" id="SignalP"/>
    </source>
</evidence>
<keyword evidence="1" id="KW-0732">Signal</keyword>
<keyword evidence="3" id="KW-1185">Reference proteome</keyword>
<proteinExistence type="predicted"/>
<accession>A0A0L0M9V2</accession>